<feature type="transmembrane region" description="Helical" evidence="5">
    <location>
        <begin position="270"/>
        <end position="289"/>
    </location>
</feature>
<dbReference type="EMBL" id="CP111025">
    <property type="protein sequence ID" value="WAR25981.1"/>
    <property type="molecule type" value="Genomic_DNA"/>
</dbReference>
<dbReference type="PANTHER" id="PTHR23291:SF50">
    <property type="entry name" value="PROTEIN LIFEGUARD 4"/>
    <property type="match status" value="1"/>
</dbReference>
<comment type="similarity">
    <text evidence="5">Belongs to the BI1 family.</text>
</comment>
<feature type="transmembrane region" description="Helical" evidence="5">
    <location>
        <begin position="215"/>
        <end position="235"/>
    </location>
</feature>
<feature type="transmembrane region" description="Helical" evidence="5">
    <location>
        <begin position="98"/>
        <end position="119"/>
    </location>
</feature>
<gene>
    <name evidence="6" type="ORF">MAR_011685</name>
</gene>
<evidence type="ECO:0000256" key="2">
    <source>
        <dbReference type="ARBA" id="ARBA00022692"/>
    </source>
</evidence>
<dbReference type="PANTHER" id="PTHR23291">
    <property type="entry name" value="BAX INHIBITOR-RELATED"/>
    <property type="match status" value="1"/>
</dbReference>
<evidence type="ECO:0000256" key="3">
    <source>
        <dbReference type="ARBA" id="ARBA00022989"/>
    </source>
</evidence>
<feature type="transmembrane region" description="Helical" evidence="5">
    <location>
        <begin position="182"/>
        <end position="203"/>
    </location>
</feature>
<comment type="subcellular location">
    <subcellularLocation>
        <location evidence="1">Membrane</location>
        <topology evidence="1">Multi-pass membrane protein</topology>
    </subcellularLocation>
</comment>
<accession>A0ABY7FYS5</accession>
<evidence type="ECO:0000256" key="5">
    <source>
        <dbReference type="RuleBase" id="RU004379"/>
    </source>
</evidence>
<organism evidence="6 7">
    <name type="scientific">Mya arenaria</name>
    <name type="common">Soft-shell clam</name>
    <dbReference type="NCBI Taxonomy" id="6604"/>
    <lineage>
        <taxon>Eukaryota</taxon>
        <taxon>Metazoa</taxon>
        <taxon>Spiralia</taxon>
        <taxon>Lophotrochozoa</taxon>
        <taxon>Mollusca</taxon>
        <taxon>Bivalvia</taxon>
        <taxon>Autobranchia</taxon>
        <taxon>Heteroconchia</taxon>
        <taxon>Euheterodonta</taxon>
        <taxon>Imparidentia</taxon>
        <taxon>Neoheterodontei</taxon>
        <taxon>Myida</taxon>
        <taxon>Myoidea</taxon>
        <taxon>Myidae</taxon>
        <taxon>Mya</taxon>
    </lineage>
</organism>
<name>A0ABY7FYS5_MYAAR</name>
<protein>
    <submittedName>
        <fullName evidence="6">LFG4-like protein</fullName>
    </submittedName>
</protein>
<evidence type="ECO:0000256" key="1">
    <source>
        <dbReference type="ARBA" id="ARBA00004141"/>
    </source>
</evidence>
<dbReference type="Pfam" id="PF01027">
    <property type="entry name" value="Bax1-I"/>
    <property type="match status" value="1"/>
</dbReference>
<reference evidence="6" key="1">
    <citation type="submission" date="2022-11" db="EMBL/GenBank/DDBJ databases">
        <title>Centuries of genome instability and evolution in soft-shell clam transmissible cancer (bioRxiv).</title>
        <authorList>
            <person name="Hart S.F.M."/>
            <person name="Yonemitsu M.A."/>
            <person name="Giersch R.M."/>
            <person name="Beal B.F."/>
            <person name="Arriagada G."/>
            <person name="Davis B.W."/>
            <person name="Ostrander E.A."/>
            <person name="Goff S.P."/>
            <person name="Metzger M.J."/>
        </authorList>
    </citation>
    <scope>NUCLEOTIDE SEQUENCE</scope>
    <source>
        <strain evidence="6">MELC-2E11</strain>
        <tissue evidence="6">Siphon/mantle</tissue>
    </source>
</reference>
<dbReference type="Proteomes" id="UP001164746">
    <property type="component" value="Chromosome 14"/>
</dbReference>
<keyword evidence="3 5" id="KW-1133">Transmembrane helix</keyword>
<dbReference type="CDD" id="cd10429">
    <property type="entry name" value="GAAP_like"/>
    <property type="match status" value="1"/>
</dbReference>
<dbReference type="InterPro" id="IPR006214">
    <property type="entry name" value="Bax_inhibitor_1-related"/>
</dbReference>
<proteinExistence type="inferred from homology"/>
<keyword evidence="7" id="KW-1185">Reference proteome</keyword>
<keyword evidence="2 5" id="KW-0812">Transmembrane</keyword>
<evidence type="ECO:0000256" key="4">
    <source>
        <dbReference type="ARBA" id="ARBA00023136"/>
    </source>
</evidence>
<feature type="transmembrane region" description="Helical" evidence="5">
    <location>
        <begin position="158"/>
        <end position="176"/>
    </location>
</feature>
<evidence type="ECO:0000313" key="6">
    <source>
        <dbReference type="EMBL" id="WAR25981.1"/>
    </source>
</evidence>
<sequence length="297" mass="33510">MIPRYRQKSPLPFLQDWPADLNVRYSIDCVGKSHLPLAEVQNTYIINHSSERQLKQLKSNMSTAASSSKEPSIVDDFMYGSNVASAHVTIRLGFLRKVYGILTSQLLLTALVGFIFMMHDGIKTFVQTNNWMMLVAFIGTLATLLPLMIKRQETPTNYILLAAFTLMEAYTIGVVVTMYDKLVVLEAVILTLGVTAALTVYTLQSTRDFSSWGAGLFACLWVLILAMFLQIFFPSEMVDKLISIGGACLFSLFIIFDTHMMMHKLSAEEYILAAINLYLDILNLFLHILRLLGERRN</sequence>
<evidence type="ECO:0000313" key="7">
    <source>
        <dbReference type="Proteomes" id="UP001164746"/>
    </source>
</evidence>
<feature type="transmembrane region" description="Helical" evidence="5">
    <location>
        <begin position="131"/>
        <end position="149"/>
    </location>
</feature>
<keyword evidence="4 5" id="KW-0472">Membrane</keyword>